<dbReference type="EMBL" id="JABWDY010026147">
    <property type="protein sequence ID" value="KAF5188934.1"/>
    <property type="molecule type" value="Genomic_DNA"/>
</dbReference>
<comment type="caution">
    <text evidence="3">The sequence shown here is derived from an EMBL/GenBank/DDBJ whole genome shotgun (WGS) entry which is preliminary data.</text>
</comment>
<dbReference type="PANTHER" id="PTHR31286">
    <property type="entry name" value="GLYCINE-RICH CELL WALL STRUCTURAL PROTEIN 1.8-LIKE"/>
    <property type="match status" value="1"/>
</dbReference>
<dbReference type="AlphaFoldDB" id="A0A7J6VV14"/>
<dbReference type="Pfam" id="PF14111">
    <property type="entry name" value="DUF4283"/>
    <property type="match status" value="1"/>
</dbReference>
<evidence type="ECO:0000259" key="2">
    <source>
        <dbReference type="Pfam" id="PF14111"/>
    </source>
</evidence>
<name>A0A7J6VV14_THATH</name>
<accession>A0A7J6VV14</accession>
<feature type="domain" description="DUF4283" evidence="2">
    <location>
        <begin position="41"/>
        <end position="113"/>
    </location>
</feature>
<feature type="compositionally biased region" description="Acidic residues" evidence="1">
    <location>
        <begin position="291"/>
        <end position="300"/>
    </location>
</feature>
<dbReference type="Proteomes" id="UP000554482">
    <property type="component" value="Unassembled WGS sequence"/>
</dbReference>
<dbReference type="PANTHER" id="PTHR31286:SF180">
    <property type="entry name" value="OS10G0362600 PROTEIN"/>
    <property type="match status" value="1"/>
</dbReference>
<dbReference type="OrthoDB" id="851886at2759"/>
<evidence type="ECO:0000313" key="3">
    <source>
        <dbReference type="EMBL" id="KAF5188934.1"/>
    </source>
</evidence>
<dbReference type="InterPro" id="IPR025558">
    <property type="entry name" value="DUF4283"/>
</dbReference>
<proteinExistence type="predicted"/>
<gene>
    <name evidence="3" type="ORF">FRX31_021480</name>
</gene>
<protein>
    <submittedName>
        <fullName evidence="3">Zinc knuckle (CCHC-type) family protein</fullName>
    </submittedName>
</protein>
<dbReference type="InterPro" id="IPR040256">
    <property type="entry name" value="At4g02000-like"/>
</dbReference>
<reference evidence="3 4" key="1">
    <citation type="submission" date="2020-06" db="EMBL/GenBank/DDBJ databases">
        <title>Transcriptomic and genomic resources for Thalictrum thalictroides and T. hernandezii: Facilitating candidate gene discovery in an emerging model plant lineage.</title>
        <authorList>
            <person name="Arias T."/>
            <person name="Riano-Pachon D.M."/>
            <person name="Di Stilio V.S."/>
        </authorList>
    </citation>
    <scope>NUCLEOTIDE SEQUENCE [LARGE SCALE GENOMIC DNA]</scope>
    <source>
        <strain evidence="4">cv. WT478/WT964</strain>
        <tissue evidence="3">Leaves</tissue>
    </source>
</reference>
<keyword evidence="4" id="KW-1185">Reference proteome</keyword>
<feature type="compositionally biased region" description="Basic and acidic residues" evidence="1">
    <location>
        <begin position="322"/>
        <end position="331"/>
    </location>
</feature>
<evidence type="ECO:0000256" key="1">
    <source>
        <dbReference type="SAM" id="MobiDB-lite"/>
    </source>
</evidence>
<evidence type="ECO:0000313" key="4">
    <source>
        <dbReference type="Proteomes" id="UP000554482"/>
    </source>
</evidence>
<organism evidence="3 4">
    <name type="scientific">Thalictrum thalictroides</name>
    <name type="common">Rue-anemone</name>
    <name type="synonym">Anemone thalictroides</name>
    <dbReference type="NCBI Taxonomy" id="46969"/>
    <lineage>
        <taxon>Eukaryota</taxon>
        <taxon>Viridiplantae</taxon>
        <taxon>Streptophyta</taxon>
        <taxon>Embryophyta</taxon>
        <taxon>Tracheophyta</taxon>
        <taxon>Spermatophyta</taxon>
        <taxon>Magnoliopsida</taxon>
        <taxon>Ranunculales</taxon>
        <taxon>Ranunculaceae</taxon>
        <taxon>Thalictroideae</taxon>
        <taxon>Thalictrum</taxon>
    </lineage>
</organism>
<sequence length="345" mass="39893">MLGRNNAGMEEFTYIPPIIVDGKPEVHVKSDQFKHFEQKYARLIVGSFIGKRHAYMYVKETLQKLWKIKEFVMNTYGNNSFTFEFKNEDDRRRVLDTGSVHIAGKMIITRPWEVFHEVDINELKTIPIWVILQNLPLEMWNNKGFSQVGSVVGKPMHADRLTETMARTSHARICVEITPDCTYPESIKIVLDNRKAILVKCEYNWKPPRCKKCKIFGHTNNGCAKKQAKAVYEKQVWIRKEGKQTELRVEQDKTITIEQTQGKLQEGSDGRKTTTQGMVEGRFNKVQEVENQVEDQEEAGWETPKRKHTFKQRGESSPNLKTAKDQIEKGGSEPSPMIEENPPLH</sequence>
<feature type="region of interest" description="Disordered" evidence="1">
    <location>
        <begin position="285"/>
        <end position="345"/>
    </location>
</feature>